<evidence type="ECO:0000313" key="3">
    <source>
        <dbReference type="Proteomes" id="UP000624244"/>
    </source>
</evidence>
<protein>
    <recommendedName>
        <fullName evidence="1">WSC domain-containing protein</fullName>
    </recommendedName>
</protein>
<dbReference type="SMART" id="SM00321">
    <property type="entry name" value="WSC"/>
    <property type="match status" value="1"/>
</dbReference>
<dbReference type="Proteomes" id="UP000624244">
    <property type="component" value="Unassembled WGS sequence"/>
</dbReference>
<dbReference type="InterPro" id="IPR002889">
    <property type="entry name" value="WSC_carb-bd"/>
</dbReference>
<accession>A0A8H5ZM19</accession>
<dbReference type="AlphaFoldDB" id="A0A8H5ZM19"/>
<evidence type="ECO:0000259" key="1">
    <source>
        <dbReference type="PROSITE" id="PS51212"/>
    </source>
</evidence>
<proteinExistence type="predicted"/>
<organism evidence="2 3">
    <name type="scientific">Cochliobolus sativus</name>
    <name type="common">Common root rot and spot blotch fungus</name>
    <name type="synonym">Bipolaris sorokiniana</name>
    <dbReference type="NCBI Taxonomy" id="45130"/>
    <lineage>
        <taxon>Eukaryota</taxon>
        <taxon>Fungi</taxon>
        <taxon>Dikarya</taxon>
        <taxon>Ascomycota</taxon>
        <taxon>Pezizomycotina</taxon>
        <taxon>Dothideomycetes</taxon>
        <taxon>Pleosporomycetidae</taxon>
        <taxon>Pleosporales</taxon>
        <taxon>Pleosporineae</taxon>
        <taxon>Pleosporaceae</taxon>
        <taxon>Bipolaris</taxon>
    </lineage>
</organism>
<evidence type="ECO:0000313" key="2">
    <source>
        <dbReference type="EMBL" id="KAF5851857.1"/>
    </source>
</evidence>
<name>A0A8H5ZM19_COCSA</name>
<gene>
    <name evidence="2" type="ORF">GGP41_000576</name>
</gene>
<reference evidence="2" key="1">
    <citation type="submission" date="2019-11" db="EMBL/GenBank/DDBJ databases">
        <title>Bipolaris sorokiniana Genome sequencing.</title>
        <authorList>
            <person name="Wang H."/>
        </authorList>
    </citation>
    <scope>NUCLEOTIDE SEQUENCE</scope>
</reference>
<dbReference type="PROSITE" id="PS51212">
    <property type="entry name" value="WSC"/>
    <property type="match status" value="1"/>
</dbReference>
<sequence length="192" mass="21393">MEATQSPITHTLATTVRTPRCNRGSIEAHVHNLGATPSLERVPPSSEANCDCTCFNGIRFNQPFSLGSSNDRMCDGCQAEKEECLLAERDLRDQVATCQSNTWTYEGCYTDSVERVLTGLWTQASDLTAEKCAAICTKYKYYILEYYKHCFCGNSLEGHTNEVLERYCNSKCGCSSKMCGGSMHLSLYSKKI</sequence>
<comment type="caution">
    <text evidence="2">The sequence shown here is derived from an EMBL/GenBank/DDBJ whole genome shotgun (WGS) entry which is preliminary data.</text>
</comment>
<feature type="domain" description="WSC" evidence="1">
    <location>
        <begin position="102"/>
        <end position="191"/>
    </location>
</feature>
<dbReference type="EMBL" id="WNKQ01000004">
    <property type="protein sequence ID" value="KAF5851857.1"/>
    <property type="molecule type" value="Genomic_DNA"/>
</dbReference>
<dbReference type="Pfam" id="PF01822">
    <property type="entry name" value="WSC"/>
    <property type="match status" value="1"/>
</dbReference>